<accession>A0AAC9RP94</accession>
<keyword evidence="1" id="KW-0597">Phosphoprotein</keyword>
<dbReference type="EMBL" id="CP017603">
    <property type="protein sequence ID" value="AOY78129.1"/>
    <property type="molecule type" value="Genomic_DNA"/>
</dbReference>
<keyword evidence="5" id="KW-1185">Reference proteome</keyword>
<dbReference type="Gene3D" id="1.20.120.160">
    <property type="entry name" value="HPT domain"/>
    <property type="match status" value="1"/>
</dbReference>
<name>A0AAC9RP94_9CLOT</name>
<organism evidence="4 6">
    <name type="scientific">Clostridium formicaceticum</name>
    <dbReference type="NCBI Taxonomy" id="1497"/>
    <lineage>
        <taxon>Bacteria</taxon>
        <taxon>Bacillati</taxon>
        <taxon>Bacillota</taxon>
        <taxon>Clostridia</taxon>
        <taxon>Eubacteriales</taxon>
        <taxon>Clostridiaceae</taxon>
        <taxon>Clostridium</taxon>
    </lineage>
</organism>
<dbReference type="SUPFAM" id="SSF47226">
    <property type="entry name" value="Histidine-containing phosphotransfer domain, HPT domain"/>
    <property type="match status" value="1"/>
</dbReference>
<feature type="domain" description="HPt" evidence="2">
    <location>
        <begin position="16"/>
        <end position="116"/>
    </location>
</feature>
<dbReference type="InterPro" id="IPR008207">
    <property type="entry name" value="Sig_transdc_His_kin_Hpt_dom"/>
</dbReference>
<reference evidence="4 6" key="2">
    <citation type="submission" date="2017-03" db="EMBL/GenBank/DDBJ databases">
        <title>Complete sequence of Clostridium formicaceticum DSM 92.</title>
        <authorList>
            <person name="Poehlein A."/>
            <person name="Karl M."/>
            <person name="Bengelsdorf F.R."/>
            <person name="Duerre P."/>
            <person name="Daniel R."/>
        </authorList>
    </citation>
    <scope>NUCLEOTIDE SEQUENCE [LARGE SCALE GENOMIC DNA]</scope>
    <source>
        <strain evidence="4 6">DSM 92</strain>
    </source>
</reference>
<evidence type="ECO:0000259" key="2">
    <source>
        <dbReference type="PROSITE" id="PS50894"/>
    </source>
</evidence>
<protein>
    <recommendedName>
        <fullName evidence="2">HPt domain-containing protein</fullName>
    </recommendedName>
</protein>
<dbReference type="Proteomes" id="UP000192478">
    <property type="component" value="Chromosome"/>
</dbReference>
<evidence type="ECO:0000256" key="1">
    <source>
        <dbReference type="PROSITE-ProRule" id="PRU00110"/>
    </source>
</evidence>
<feature type="modified residue" description="Phosphohistidine" evidence="1">
    <location>
        <position position="55"/>
    </location>
</feature>
<evidence type="ECO:0000313" key="3">
    <source>
        <dbReference type="EMBL" id="AOY78129.1"/>
    </source>
</evidence>
<dbReference type="RefSeq" id="WP_070972773.1">
    <property type="nucleotide sequence ID" value="NZ_CP017603.1"/>
</dbReference>
<sequence length="117" mass="13615">MNDFHMKTVIEEMGIGAEDLVILYEEYFKEMEENILLMKELVEVENYQALQSVVHNIKGISINLFVKGVYDKAHELDILLKKNIVEESKLGVHEIARLYYIAREVIEKAFTKNPALE</sequence>
<gene>
    <name evidence="3" type="ORF">BJL90_21045</name>
    <name evidence="4" type="ORF">CLFO_31860</name>
</gene>
<dbReference type="GO" id="GO:0000160">
    <property type="term" value="P:phosphorelay signal transduction system"/>
    <property type="evidence" value="ECO:0007669"/>
    <property type="project" value="InterPro"/>
</dbReference>
<reference evidence="3 5" key="1">
    <citation type="submission" date="2016-10" db="EMBL/GenBank/DDBJ databases">
        <title>Complete Genome Sequence of Acetogen Clostridium formicoaceticum ATCC 27076.</title>
        <authorList>
            <person name="Bao T."/>
            <person name="Cheng C."/>
            <person name="Zhao J."/>
            <person name="Yang S.-T."/>
            <person name="Wang J."/>
            <person name="Wang M."/>
        </authorList>
    </citation>
    <scope>NUCLEOTIDE SEQUENCE [LARGE SCALE GENOMIC DNA]</scope>
    <source>
        <strain evidence="3 5">ATCC 27076</strain>
    </source>
</reference>
<evidence type="ECO:0000313" key="4">
    <source>
        <dbReference type="EMBL" id="ARE88780.1"/>
    </source>
</evidence>
<dbReference type="Proteomes" id="UP000177894">
    <property type="component" value="Chromosome"/>
</dbReference>
<dbReference type="Pfam" id="PF01627">
    <property type="entry name" value="Hpt"/>
    <property type="match status" value="1"/>
</dbReference>
<dbReference type="KEGG" id="cfm:BJL90_21045"/>
<proteinExistence type="predicted"/>
<dbReference type="InterPro" id="IPR036641">
    <property type="entry name" value="HPT_dom_sf"/>
</dbReference>
<evidence type="ECO:0000313" key="5">
    <source>
        <dbReference type="Proteomes" id="UP000177894"/>
    </source>
</evidence>
<dbReference type="AlphaFoldDB" id="A0AAC9RP94"/>
<dbReference type="EMBL" id="CP020559">
    <property type="protein sequence ID" value="ARE88780.1"/>
    <property type="molecule type" value="Genomic_DNA"/>
</dbReference>
<evidence type="ECO:0000313" key="6">
    <source>
        <dbReference type="Proteomes" id="UP000192478"/>
    </source>
</evidence>
<dbReference type="PROSITE" id="PS50894">
    <property type="entry name" value="HPT"/>
    <property type="match status" value="1"/>
</dbReference>